<evidence type="ECO:0000313" key="1">
    <source>
        <dbReference type="EnsemblMetazoa" id="PPA43036.1"/>
    </source>
</evidence>
<reference evidence="2" key="1">
    <citation type="journal article" date="2008" name="Nat. Genet.">
        <title>The Pristionchus pacificus genome provides a unique perspective on nematode lifestyle and parasitism.</title>
        <authorList>
            <person name="Dieterich C."/>
            <person name="Clifton S.W."/>
            <person name="Schuster L.N."/>
            <person name="Chinwalla A."/>
            <person name="Delehaunty K."/>
            <person name="Dinkelacker I."/>
            <person name="Fulton L."/>
            <person name="Fulton R."/>
            <person name="Godfrey J."/>
            <person name="Minx P."/>
            <person name="Mitreva M."/>
            <person name="Roeseler W."/>
            <person name="Tian H."/>
            <person name="Witte H."/>
            <person name="Yang S.P."/>
            <person name="Wilson R.K."/>
            <person name="Sommer R.J."/>
        </authorList>
    </citation>
    <scope>NUCLEOTIDE SEQUENCE [LARGE SCALE GENOMIC DNA]</scope>
    <source>
        <strain evidence="2">PS312</strain>
    </source>
</reference>
<organism evidence="1 2">
    <name type="scientific">Pristionchus pacificus</name>
    <name type="common">Parasitic nematode worm</name>
    <dbReference type="NCBI Taxonomy" id="54126"/>
    <lineage>
        <taxon>Eukaryota</taxon>
        <taxon>Metazoa</taxon>
        <taxon>Ecdysozoa</taxon>
        <taxon>Nematoda</taxon>
        <taxon>Chromadorea</taxon>
        <taxon>Rhabditida</taxon>
        <taxon>Rhabditina</taxon>
        <taxon>Diplogasteromorpha</taxon>
        <taxon>Diplogasteroidea</taxon>
        <taxon>Neodiplogasteridae</taxon>
        <taxon>Pristionchus</taxon>
    </lineage>
</organism>
<dbReference type="EnsemblMetazoa" id="PPA43036.1">
    <property type="protein sequence ID" value="PPA43036.1"/>
    <property type="gene ID" value="WBGene00281405"/>
</dbReference>
<dbReference type="OrthoDB" id="5789837at2759"/>
<protein>
    <submittedName>
        <fullName evidence="1">G protein-coupled receptor</fullName>
    </submittedName>
</protein>
<gene>
    <name evidence="1" type="primary">WBGene00281405</name>
</gene>
<keyword evidence="2" id="KW-1185">Reference proteome</keyword>
<proteinExistence type="predicted"/>
<reference evidence="1" key="2">
    <citation type="submission" date="2022-06" db="UniProtKB">
        <authorList>
            <consortium name="EnsemblMetazoa"/>
        </authorList>
    </citation>
    <scope>IDENTIFICATION</scope>
    <source>
        <strain evidence="1">PS312</strain>
    </source>
</reference>
<name>A0A2A6B3F1_PRIPA</name>
<accession>A0A2A6B3F1</accession>
<accession>A0A8R1UXW2</accession>
<dbReference type="Proteomes" id="UP000005239">
    <property type="component" value="Unassembled WGS sequence"/>
</dbReference>
<dbReference type="AlphaFoldDB" id="A0A2A6B3F1"/>
<sequence length="195" mass="22177">MIEFGQLNFAVYALQLHGTNQYNVFMAVCFGYRLRSETIATIAQSHEDSQYACLFCHLRAIRMINPFNSLCAPAHTWTLIISVAQSVISLSVGRAIFRQAVIIIKIITYCFAQTFETNLIFRFLDDNSQQLSEKTRQTHTQLSVALAVRRGRNSRERRISELCVASSPLITLMFVAPYRRALLSIIPFGSYGKQK</sequence>
<evidence type="ECO:0000313" key="2">
    <source>
        <dbReference type="Proteomes" id="UP000005239"/>
    </source>
</evidence>